<dbReference type="Gene3D" id="3.40.50.1820">
    <property type="entry name" value="alpha/beta hydrolase"/>
    <property type="match status" value="1"/>
</dbReference>
<dbReference type="Proteomes" id="UP000537161">
    <property type="component" value="Unassembled WGS sequence"/>
</dbReference>
<reference evidence="6 7" key="1">
    <citation type="submission" date="2020-08" db="EMBL/GenBank/DDBJ databases">
        <title>Genomic Encyclopedia of Type Strains, Phase IV (KMG-IV): sequencing the most valuable type-strain genomes for metagenomic binning, comparative biology and taxonomic classification.</title>
        <authorList>
            <person name="Goeker M."/>
        </authorList>
    </citation>
    <scope>NUCLEOTIDE SEQUENCE [LARGE SCALE GENOMIC DNA]</scope>
    <source>
        <strain evidence="6 7">DSM 27163</strain>
    </source>
</reference>
<gene>
    <name evidence="6" type="ORF">FHR21_001444</name>
</gene>
<dbReference type="AlphaFoldDB" id="A0A7W9B4H5"/>
<dbReference type="GO" id="GO:0016787">
    <property type="term" value="F:hydrolase activity"/>
    <property type="evidence" value="ECO:0007669"/>
    <property type="project" value="UniProtKB-KW"/>
</dbReference>
<feature type="active site" evidence="3">
    <location>
        <position position="159"/>
    </location>
</feature>
<evidence type="ECO:0000256" key="3">
    <source>
        <dbReference type="PROSITE-ProRule" id="PRU10038"/>
    </source>
</evidence>
<dbReference type="SUPFAM" id="SSF53474">
    <property type="entry name" value="alpha/beta-Hydrolases"/>
    <property type="match status" value="1"/>
</dbReference>
<evidence type="ECO:0000313" key="6">
    <source>
        <dbReference type="EMBL" id="MBB5706100.1"/>
    </source>
</evidence>
<evidence type="ECO:0000256" key="4">
    <source>
        <dbReference type="SAM" id="Coils"/>
    </source>
</evidence>
<dbReference type="PROSITE" id="PS01173">
    <property type="entry name" value="LIPASE_GDXG_HIS"/>
    <property type="match status" value="1"/>
</dbReference>
<evidence type="ECO:0000259" key="5">
    <source>
        <dbReference type="Pfam" id="PF07859"/>
    </source>
</evidence>
<dbReference type="EMBL" id="JACIJH010000003">
    <property type="protein sequence ID" value="MBB5706100.1"/>
    <property type="molecule type" value="Genomic_DNA"/>
</dbReference>
<dbReference type="EC" id="3.1.1.-" evidence="6"/>
<dbReference type="PANTHER" id="PTHR48081:SF8">
    <property type="entry name" value="ALPHA_BETA HYDROLASE FOLD-3 DOMAIN-CONTAINING PROTEIN-RELATED"/>
    <property type="match status" value="1"/>
</dbReference>
<organism evidence="6 7">
    <name type="scientific">Sphingopyxis panaciterrulae</name>
    <dbReference type="NCBI Taxonomy" id="462372"/>
    <lineage>
        <taxon>Bacteria</taxon>
        <taxon>Pseudomonadati</taxon>
        <taxon>Pseudomonadota</taxon>
        <taxon>Alphaproteobacteria</taxon>
        <taxon>Sphingomonadales</taxon>
        <taxon>Sphingomonadaceae</taxon>
        <taxon>Sphingopyxis</taxon>
    </lineage>
</organism>
<name>A0A7W9B4H5_9SPHN</name>
<dbReference type="PANTHER" id="PTHR48081">
    <property type="entry name" value="AB HYDROLASE SUPERFAMILY PROTEIN C4A8.06C"/>
    <property type="match status" value="1"/>
</dbReference>
<comment type="caution">
    <text evidence="6">The sequence shown here is derived from an EMBL/GenBank/DDBJ whole genome shotgun (WGS) entry which is preliminary data.</text>
</comment>
<evidence type="ECO:0000256" key="2">
    <source>
        <dbReference type="ARBA" id="ARBA00022801"/>
    </source>
</evidence>
<feature type="coiled-coil region" evidence="4">
    <location>
        <begin position="294"/>
        <end position="324"/>
    </location>
</feature>
<accession>A0A7W9B4H5</accession>
<dbReference type="PROSITE" id="PS01174">
    <property type="entry name" value="LIPASE_GDXG_SER"/>
    <property type="match status" value="1"/>
</dbReference>
<dbReference type="RefSeq" id="WP_184096728.1">
    <property type="nucleotide sequence ID" value="NZ_JACIJH010000003.1"/>
</dbReference>
<dbReference type="InterPro" id="IPR002168">
    <property type="entry name" value="Lipase_GDXG_HIS_AS"/>
</dbReference>
<sequence>MTDGTTPYVRPDVAAFLAFLNAQDGPKMEDLPPAAAREMMRTMGQLADVPRGDIAQVEDRTIPGPAGDIPIRLYDSHPGRQTGPVMVFFHGGGWVIGDLDTHDPYCAEAARQLDMPVVAVDYRLAPEHPFPAAPEDCEAATRWVADNLPCTGLVLSGDSAGGNLAIATALTLRDRPASKPVIAIHPIYPAVTTHHDWQSYRDFKEGHLLTEGGMKWFGDQYAADPADYRASPIDFPAAGLPPTLLVTAGLDPLRDQGRAYAAKLIEAGVPTIFREAQGNIHGYICLAQGIPSAANDIKGNLAMLKAMLEELRATELRNEGLRIEEVQT</sequence>
<keyword evidence="2 6" id="KW-0378">Hydrolase</keyword>
<proteinExistence type="inferred from homology"/>
<comment type="similarity">
    <text evidence="1">Belongs to the 'GDXG' lipolytic enzyme family.</text>
</comment>
<keyword evidence="4" id="KW-0175">Coiled coil</keyword>
<protein>
    <submittedName>
        <fullName evidence="6">Acetyl esterase</fullName>
        <ecNumber evidence="6">3.1.1.-</ecNumber>
    </submittedName>
</protein>
<keyword evidence="7" id="KW-1185">Reference proteome</keyword>
<dbReference type="InterPro" id="IPR013094">
    <property type="entry name" value="AB_hydrolase_3"/>
</dbReference>
<dbReference type="InterPro" id="IPR050300">
    <property type="entry name" value="GDXG_lipolytic_enzyme"/>
</dbReference>
<feature type="domain" description="Alpha/beta hydrolase fold-3" evidence="5">
    <location>
        <begin position="86"/>
        <end position="284"/>
    </location>
</feature>
<dbReference type="InterPro" id="IPR033140">
    <property type="entry name" value="Lipase_GDXG_put_SER_AS"/>
</dbReference>
<evidence type="ECO:0000256" key="1">
    <source>
        <dbReference type="ARBA" id="ARBA00010515"/>
    </source>
</evidence>
<dbReference type="Pfam" id="PF07859">
    <property type="entry name" value="Abhydrolase_3"/>
    <property type="match status" value="1"/>
</dbReference>
<dbReference type="InterPro" id="IPR029058">
    <property type="entry name" value="AB_hydrolase_fold"/>
</dbReference>
<evidence type="ECO:0000313" key="7">
    <source>
        <dbReference type="Proteomes" id="UP000537161"/>
    </source>
</evidence>